<dbReference type="GO" id="GO:0045292">
    <property type="term" value="P:mRNA cis splicing, via spliceosome"/>
    <property type="evidence" value="ECO:0007669"/>
    <property type="project" value="TreeGrafter"/>
</dbReference>
<keyword evidence="3" id="KW-0255">Endonuclease</keyword>
<keyword evidence="1" id="KW-0472">Membrane</keyword>
<protein>
    <submittedName>
        <fullName evidence="3">LAGLIDADG endonuclease</fullName>
    </submittedName>
</protein>
<reference evidence="3" key="1">
    <citation type="submission" date="2021-01" db="EMBL/GenBank/DDBJ databases">
        <authorList>
            <person name="Sun H.-H."/>
            <person name="Zhang S."/>
            <person name="Zhang Y.-J."/>
        </authorList>
    </citation>
    <scope>NUCLEOTIDE SEQUENCE</scope>
    <source>
        <strain evidence="3">CMM1</strain>
    </source>
</reference>
<evidence type="ECO:0000313" key="3">
    <source>
        <dbReference type="EMBL" id="UBU98485.1"/>
    </source>
</evidence>
<feature type="domain" description="Homing endonuclease LAGLIDADG" evidence="2">
    <location>
        <begin position="90"/>
        <end position="266"/>
    </location>
</feature>
<dbReference type="RefSeq" id="YP_010218566.1">
    <property type="nucleotide sequence ID" value="NC_058917.1"/>
</dbReference>
<gene>
    <name evidence="3" type="primary">orf283</name>
</gene>
<dbReference type="GO" id="GO:0000373">
    <property type="term" value="P:Group II intron splicing"/>
    <property type="evidence" value="ECO:0007669"/>
    <property type="project" value="TreeGrafter"/>
</dbReference>
<dbReference type="EMBL" id="MW538937">
    <property type="protein sequence ID" value="UBU98485.1"/>
    <property type="molecule type" value="Genomic_DNA"/>
</dbReference>
<dbReference type="GeneID" id="68665145"/>
<keyword evidence="1" id="KW-0812">Transmembrane</keyword>
<feature type="transmembrane region" description="Helical" evidence="1">
    <location>
        <begin position="21"/>
        <end position="48"/>
    </location>
</feature>
<dbReference type="PANTHER" id="PTHR47539:SF1">
    <property type="entry name" value="PENTATRICOPEPTIDE REPEAT-CONTAINING PROTEIN OTP51, CHLOROPLASTIC"/>
    <property type="match status" value="1"/>
</dbReference>
<evidence type="ECO:0000259" key="2">
    <source>
        <dbReference type="Pfam" id="PF03161"/>
    </source>
</evidence>
<dbReference type="Gene3D" id="3.10.28.10">
    <property type="entry name" value="Homing endonucleases"/>
    <property type="match status" value="2"/>
</dbReference>
<dbReference type="InterPro" id="IPR027434">
    <property type="entry name" value="Homing_endonucl"/>
</dbReference>
<name>A0A8K1I837_9PEZI</name>
<keyword evidence="1" id="KW-1133">Transmembrane helix</keyword>
<evidence type="ECO:0000256" key="1">
    <source>
        <dbReference type="SAM" id="Phobius"/>
    </source>
</evidence>
<dbReference type="InterPro" id="IPR052500">
    <property type="entry name" value="Chloro/Mito_RNA_Process"/>
</dbReference>
<keyword evidence="3" id="KW-0540">Nuclease</keyword>
<organism evidence="3">
    <name type="scientific">Morchella brunnea</name>
    <dbReference type="NCBI Taxonomy" id="1174671"/>
    <lineage>
        <taxon>Eukaryota</taxon>
        <taxon>Fungi</taxon>
        <taxon>Dikarya</taxon>
        <taxon>Ascomycota</taxon>
        <taxon>Pezizomycotina</taxon>
        <taxon>Pezizomycetes</taxon>
        <taxon>Pezizales</taxon>
        <taxon>Morchellaceae</taxon>
        <taxon>Morchella</taxon>
    </lineage>
</organism>
<accession>A0A8K1I837</accession>
<dbReference type="Pfam" id="PF03161">
    <property type="entry name" value="LAGLIDADG_2"/>
    <property type="match status" value="1"/>
</dbReference>
<dbReference type="SUPFAM" id="SSF55608">
    <property type="entry name" value="Homing endonucleases"/>
    <property type="match status" value="1"/>
</dbReference>
<geneLocation type="mitochondrion" evidence="3"/>
<keyword evidence="3" id="KW-0496">Mitochondrion</keyword>
<dbReference type="InterPro" id="IPR004860">
    <property type="entry name" value="LAGLIDADG_dom"/>
</dbReference>
<keyword evidence="3" id="KW-0378">Hydrolase</keyword>
<proteinExistence type="predicted"/>
<sequence length="283" mass="32574">MLIKPTTVKKNINFNMFQLFFNYYILLLDVFIHNFSLVDSVLFVVPALGCEATAQKISTITKAQVIGLGPNSRLLKQYKESLVELSPIQREAAIGLMLGDASLQTQNGGKTFRMKFEWGDKSKFYLDHVFNLFDEWVLSDPHQKIRLSPAGNKITNWGFQTMSHEAFNFLAQLFLNLRTKSISTDLIKNHLTPRGLAYWFMDDGGKLDYNKNSKNKGVVLNTQSFKDKEVEIMAQQLMEKFNLDCEVRSNKGKKVIVIKSSCYPRFLFLIDPYILAQMRYKLP</sequence>
<dbReference type="PANTHER" id="PTHR47539">
    <property type="entry name" value="PENTATRICOPEPTIDE REPEAT-CONTAINING PROTEIN OTP51, CHLOROPLASTIC"/>
    <property type="match status" value="1"/>
</dbReference>
<dbReference type="AlphaFoldDB" id="A0A8K1I837"/>
<dbReference type="GO" id="GO:0004519">
    <property type="term" value="F:endonuclease activity"/>
    <property type="evidence" value="ECO:0007669"/>
    <property type="project" value="UniProtKB-KW"/>
</dbReference>